<name>A0A372ZSZ6_9ACTN</name>
<feature type="compositionally biased region" description="Low complexity" evidence="1">
    <location>
        <begin position="80"/>
        <end position="96"/>
    </location>
</feature>
<evidence type="ECO:0000256" key="1">
    <source>
        <dbReference type="SAM" id="MobiDB-lite"/>
    </source>
</evidence>
<comment type="caution">
    <text evidence="2">The sequence shown here is derived from an EMBL/GenBank/DDBJ whole genome shotgun (WGS) entry which is preliminary data.</text>
</comment>
<proteinExistence type="predicted"/>
<protein>
    <submittedName>
        <fullName evidence="2">Uncharacterized protein</fullName>
    </submittedName>
</protein>
<gene>
    <name evidence="2" type="ORF">DR950_13015</name>
</gene>
<dbReference type="AlphaFoldDB" id="A0A372ZSZ6"/>
<reference evidence="2 3" key="1">
    <citation type="submission" date="2018-08" db="EMBL/GenBank/DDBJ databases">
        <title>Diversity &amp; Physiological Properties of Lignin-Decomposing Actinobacteria from Soil.</title>
        <authorList>
            <person name="Roh S.G."/>
            <person name="Kim S.B."/>
        </authorList>
    </citation>
    <scope>NUCLEOTIDE SEQUENCE [LARGE SCALE GENOMIC DNA]</scope>
    <source>
        <strain evidence="2 3">MMS17-GH009</strain>
    </source>
</reference>
<evidence type="ECO:0000313" key="3">
    <source>
        <dbReference type="Proteomes" id="UP000263377"/>
    </source>
</evidence>
<dbReference type="EMBL" id="QVIG01000001">
    <property type="protein sequence ID" value="RGD58582.1"/>
    <property type="molecule type" value="Genomic_DNA"/>
</dbReference>
<feature type="region of interest" description="Disordered" evidence="1">
    <location>
        <begin position="24"/>
        <end position="43"/>
    </location>
</feature>
<sequence>MSLTSSTALCRPVAASTLVTRPRVIAHTEPPSTTRPVTWSSSPAVHRLPPSVSEYASSRPVAVRLGCLPPLMPMSPGFSPGTTNRSPTTTPPNSGRALNSSKACSPPSITSRSYSSPATGITARCRPVRS</sequence>
<feature type="region of interest" description="Disordered" evidence="1">
    <location>
        <begin position="74"/>
        <end position="130"/>
    </location>
</feature>
<evidence type="ECO:0000313" key="2">
    <source>
        <dbReference type="EMBL" id="RGD58582.1"/>
    </source>
</evidence>
<organism evidence="2 3">
    <name type="scientific">Kitasatospora xanthocidica</name>
    <dbReference type="NCBI Taxonomy" id="83382"/>
    <lineage>
        <taxon>Bacteria</taxon>
        <taxon>Bacillati</taxon>
        <taxon>Actinomycetota</taxon>
        <taxon>Actinomycetes</taxon>
        <taxon>Kitasatosporales</taxon>
        <taxon>Streptomycetaceae</taxon>
        <taxon>Kitasatospora</taxon>
    </lineage>
</organism>
<keyword evidence="3" id="KW-1185">Reference proteome</keyword>
<feature type="compositionally biased region" description="Low complexity" evidence="1">
    <location>
        <begin position="105"/>
        <end position="117"/>
    </location>
</feature>
<feature type="compositionally biased region" description="Polar residues" evidence="1">
    <location>
        <begin position="30"/>
        <end position="43"/>
    </location>
</feature>
<dbReference type="Proteomes" id="UP000263377">
    <property type="component" value="Unassembled WGS sequence"/>
</dbReference>
<accession>A0A372ZSZ6</accession>